<dbReference type="RefSeq" id="YP_009225800.1">
    <property type="nucleotide sequence ID" value="NC_029098.1"/>
</dbReference>
<gene>
    <name evidence="1" type="primary">75</name>
    <name evidence="1" type="ORF">PBI_JAY2JAY_75</name>
</gene>
<proteinExistence type="predicted"/>
<dbReference type="GeneID" id="26796804"/>
<protein>
    <recommendedName>
        <fullName evidence="3">Holin</fullName>
    </recommendedName>
</protein>
<dbReference type="KEGG" id="vg:26796804"/>
<dbReference type="OrthoDB" id="24906at10239"/>
<evidence type="ECO:0008006" key="3">
    <source>
        <dbReference type="Google" id="ProtNLM"/>
    </source>
</evidence>
<evidence type="ECO:0000313" key="1">
    <source>
        <dbReference type="EMBL" id="AIW02573.1"/>
    </source>
</evidence>
<sequence>MRTSKFWKDAFERAIKTVAQSAVAILALSTGLIDVSWIDAASVAGLAGLVSLLTSIGSAGVGSSESASLVVDTKDKVPTSEPY</sequence>
<dbReference type="EMBL" id="KM652554">
    <property type="protein sequence ID" value="AIW02573.1"/>
    <property type="molecule type" value="Genomic_DNA"/>
</dbReference>
<dbReference type="Pfam" id="PF16945">
    <property type="entry name" value="Phage_r1t_holin"/>
    <property type="match status" value="1"/>
</dbReference>
<organism evidence="1 2">
    <name type="scientific">Streptomyces phage Jay2Jay</name>
    <dbReference type="NCBI Taxonomy" id="1556290"/>
    <lineage>
        <taxon>Viruses</taxon>
        <taxon>Duplodnaviria</taxon>
        <taxon>Heunggongvirae</taxon>
        <taxon>Uroviricota</taxon>
        <taxon>Caudoviricetes</taxon>
        <taxon>Stanwilliamsviridae</taxon>
        <taxon>Boydwoodruffvirinae</taxon>
        <taxon>Samistivirus</taxon>
        <taxon>Samistivirus jay2jay</taxon>
    </lineage>
</organism>
<accession>A0A0A0RL76</accession>
<dbReference type="Proteomes" id="UP000030200">
    <property type="component" value="Segment"/>
</dbReference>
<keyword evidence="2" id="KW-1185">Reference proteome</keyword>
<evidence type="ECO:0000313" key="2">
    <source>
        <dbReference type="Proteomes" id="UP000030200"/>
    </source>
</evidence>
<reference evidence="1 2" key="1">
    <citation type="submission" date="2014-09" db="EMBL/GenBank/DDBJ databases">
        <authorList>
            <person name="Gicewicz E.A."/>
            <person name="Hiryak K.M."/>
            <person name="Horoschock A.N."/>
            <person name="Kneeream E.R."/>
            <person name="Luchetta J."/>
            <person name="Mikolon A.R."/>
            <person name="Smith S.N."/>
            <person name="Svintozelskiy S."/>
            <person name="Yucha M.L."/>
            <person name="Manna D.P."/>
            <person name="Pidcock K.A."/>
            <person name="Laing C.E."/>
            <person name="Schaff J.E."/>
            <person name="Dashiell C.L."/>
            <person name="Macialek J.A."/>
            <person name="Anders K.R."/>
            <person name="Braun M.A."/>
            <person name="Delesalle V.A."/>
            <person name="Hughes L.E."/>
            <person name="Ware V.C."/>
            <person name="Bradley K.W."/>
            <person name="Barker L.P."/>
            <person name="Asai D.J."/>
            <person name="Bowman C.A."/>
            <person name="Russell D.A."/>
            <person name="Pope W.H."/>
            <person name="Jacobs-Sera D."/>
            <person name="Hendrix R.W."/>
            <person name="Hatfull G.F."/>
        </authorList>
    </citation>
    <scope>NUCLEOTIDE SEQUENCE [LARGE SCALE GENOMIC DNA]</scope>
</reference>
<dbReference type="InterPro" id="IPR020109">
    <property type="entry name" value="Holin_r1t"/>
</dbReference>
<name>A0A0A0RL76_9CAUD</name>